<evidence type="ECO:0000313" key="1">
    <source>
        <dbReference type="EMBL" id="EGF12282.1"/>
    </source>
</evidence>
<comment type="caution">
    <text evidence="1">The sequence shown here is derived from an EMBL/GenBank/DDBJ whole genome shotgun (WGS) entry which is preliminary data.</text>
</comment>
<dbReference type="AlphaFoldDB" id="F2B8I7"/>
<name>F2B8I7_9NEIS</name>
<dbReference type="OrthoDB" id="9859232at2"/>
<keyword evidence="2" id="KW-1185">Reference proteome</keyword>
<dbReference type="RefSeq" id="WP_007341086.1">
    <property type="nucleotide sequence ID" value="NZ_GL878494.1"/>
</dbReference>
<gene>
    <name evidence="1" type="ORF">HMPREF9123_0071</name>
</gene>
<evidence type="ECO:0000313" key="2">
    <source>
        <dbReference type="Proteomes" id="UP000004105"/>
    </source>
</evidence>
<organism evidence="1 2">
    <name type="scientific">Neisseria bacilliformis ATCC BAA-1200</name>
    <dbReference type="NCBI Taxonomy" id="888742"/>
    <lineage>
        <taxon>Bacteria</taxon>
        <taxon>Pseudomonadati</taxon>
        <taxon>Pseudomonadota</taxon>
        <taxon>Betaproteobacteria</taxon>
        <taxon>Neisseriales</taxon>
        <taxon>Neisseriaceae</taxon>
        <taxon>Neisseria</taxon>
    </lineage>
</organism>
<dbReference type="EMBL" id="AFAY01000002">
    <property type="protein sequence ID" value="EGF12282.1"/>
    <property type="molecule type" value="Genomic_DNA"/>
</dbReference>
<dbReference type="HOGENOM" id="CLU_2058856_0_0_4"/>
<dbReference type="Proteomes" id="UP000004105">
    <property type="component" value="Unassembled WGS sequence"/>
</dbReference>
<proteinExistence type="predicted"/>
<reference evidence="1 2" key="1">
    <citation type="submission" date="2011-02" db="EMBL/GenBank/DDBJ databases">
        <authorList>
            <person name="Muzny D."/>
            <person name="Qin X."/>
            <person name="Deng J."/>
            <person name="Jiang H."/>
            <person name="Liu Y."/>
            <person name="Qu J."/>
            <person name="Song X.-Z."/>
            <person name="Zhang L."/>
            <person name="Thornton R."/>
            <person name="Coyle M."/>
            <person name="Francisco L."/>
            <person name="Jackson L."/>
            <person name="Javaid M."/>
            <person name="Korchina V."/>
            <person name="Kovar C."/>
            <person name="Mata R."/>
            <person name="Mathew T."/>
            <person name="Ngo R."/>
            <person name="Nguyen L."/>
            <person name="Nguyen N."/>
            <person name="Okwuonu G."/>
            <person name="Ongeri F."/>
            <person name="Pham C."/>
            <person name="Simmons D."/>
            <person name="Wilczek-Boney K."/>
            <person name="Hale W."/>
            <person name="Jakkamsetti A."/>
            <person name="Pham P."/>
            <person name="Ruth R."/>
            <person name="San Lucas F."/>
            <person name="Warren J."/>
            <person name="Zhang J."/>
            <person name="Zhao Z."/>
            <person name="Zhou C."/>
            <person name="Zhu D."/>
            <person name="Lee S."/>
            <person name="Bess C."/>
            <person name="Blankenburg K."/>
            <person name="Forbes L."/>
            <person name="Fu Q."/>
            <person name="Gubbala S."/>
            <person name="Hirani K."/>
            <person name="Jayaseelan J.C."/>
            <person name="Lara F."/>
            <person name="Munidasa M."/>
            <person name="Palculict T."/>
            <person name="Patil S."/>
            <person name="Pu L.-L."/>
            <person name="Saada N."/>
            <person name="Tang L."/>
            <person name="Weissenberger G."/>
            <person name="Zhu Y."/>
            <person name="Hemphill L."/>
            <person name="Shang Y."/>
            <person name="Youmans B."/>
            <person name="Ayvaz T."/>
            <person name="Ross M."/>
            <person name="Santibanez J."/>
            <person name="Aqrawi P."/>
            <person name="Gross S."/>
            <person name="Joshi V."/>
            <person name="Fowler G."/>
            <person name="Nazareth L."/>
            <person name="Reid J."/>
            <person name="Worley K."/>
            <person name="Petrosino J."/>
            <person name="Highlander S."/>
            <person name="Gibbs R."/>
        </authorList>
    </citation>
    <scope>NUCLEOTIDE SEQUENCE [LARGE SCALE GENOMIC DNA]</scope>
    <source>
        <strain evidence="1 2">ATCC BAA-1200</strain>
    </source>
</reference>
<accession>F2B8I7</accession>
<sequence>MNDRTTPENPLVFAPFCNPQTRETYLLLGLPAERKDEWAFYCNDEYDLPVPDAHIVINAQALADVLAVYSQYPETFGSVSISISIGSSGYEGKIRREELKIVMARYIDTFCSDIEFVND</sequence>
<protein>
    <submittedName>
        <fullName evidence="1">Uncharacterized protein</fullName>
    </submittedName>
</protein>